<gene>
    <name evidence="2" type="ORF">OSJNBa0008D12.17</name>
</gene>
<feature type="region of interest" description="Disordered" evidence="1">
    <location>
        <begin position="149"/>
        <end position="175"/>
    </location>
</feature>
<dbReference type="EMBL" id="AC146468">
    <property type="protein sequence ID" value="AAR10873.1"/>
    <property type="molecule type" value="Genomic_DNA"/>
</dbReference>
<accession>Q75G77</accession>
<reference evidence="3" key="1">
    <citation type="journal article" date="2005" name="Nature">
        <title>The map-based sequence of the rice genome.</title>
        <authorList>
            <consortium name="International rice genome sequencing project (IRGSP)"/>
            <person name="Matsumoto T."/>
            <person name="Wu J."/>
            <person name="Kanamori H."/>
            <person name="Katayose Y."/>
            <person name="Fujisawa M."/>
            <person name="Namiki N."/>
            <person name="Mizuno H."/>
            <person name="Yamamoto K."/>
            <person name="Antonio B.A."/>
            <person name="Baba T."/>
            <person name="Sakata K."/>
            <person name="Nagamura Y."/>
            <person name="Aoki H."/>
            <person name="Arikawa K."/>
            <person name="Arita K."/>
            <person name="Bito T."/>
            <person name="Chiden Y."/>
            <person name="Fujitsuka N."/>
            <person name="Fukunaka R."/>
            <person name="Hamada M."/>
            <person name="Harada C."/>
            <person name="Hayashi A."/>
            <person name="Hijishita S."/>
            <person name="Honda M."/>
            <person name="Hosokawa S."/>
            <person name="Ichikawa Y."/>
            <person name="Idonuma A."/>
            <person name="Iijima M."/>
            <person name="Ikeda M."/>
            <person name="Ikeno M."/>
            <person name="Ito K."/>
            <person name="Ito S."/>
            <person name="Ito T."/>
            <person name="Ito Y."/>
            <person name="Ito Y."/>
            <person name="Iwabuchi A."/>
            <person name="Kamiya K."/>
            <person name="Karasawa W."/>
            <person name="Kurita K."/>
            <person name="Katagiri S."/>
            <person name="Kikuta A."/>
            <person name="Kobayashi H."/>
            <person name="Kobayashi N."/>
            <person name="Machita K."/>
            <person name="Maehara T."/>
            <person name="Masukawa M."/>
            <person name="Mizubayashi T."/>
            <person name="Mukai Y."/>
            <person name="Nagasaki H."/>
            <person name="Nagata Y."/>
            <person name="Naito S."/>
            <person name="Nakashima M."/>
            <person name="Nakama Y."/>
            <person name="Nakamichi Y."/>
            <person name="Nakamura M."/>
            <person name="Meguro A."/>
            <person name="Negishi M."/>
            <person name="Ohta I."/>
            <person name="Ohta T."/>
            <person name="Okamoto M."/>
            <person name="Ono N."/>
            <person name="Saji S."/>
            <person name="Sakaguchi M."/>
            <person name="Sakai K."/>
            <person name="Shibata M."/>
            <person name="Shimokawa T."/>
            <person name="Song J."/>
            <person name="Takazaki Y."/>
            <person name="Terasawa K."/>
            <person name="Tsugane M."/>
            <person name="Tsuji K."/>
            <person name="Ueda S."/>
            <person name="Waki K."/>
            <person name="Yamagata H."/>
            <person name="Yamamoto M."/>
            <person name="Yamamoto S."/>
            <person name="Yamane H."/>
            <person name="Yoshiki S."/>
            <person name="Yoshihara R."/>
            <person name="Yukawa K."/>
            <person name="Zhong H."/>
            <person name="Yano M."/>
            <person name="Yuan Q."/>
            <person name="Ouyang S."/>
            <person name="Liu J."/>
            <person name="Jones K.M."/>
            <person name="Gansberger K."/>
            <person name="Moffat K."/>
            <person name="Hill J."/>
            <person name="Bera J."/>
            <person name="Fadrosh D."/>
            <person name="Jin S."/>
            <person name="Johri S."/>
            <person name="Kim M."/>
            <person name="Overton L."/>
            <person name="Reardon M."/>
            <person name="Tsitrin T."/>
            <person name="Vuong H."/>
            <person name="Weaver B."/>
            <person name="Ciecko A."/>
            <person name="Tallon L."/>
            <person name="Jackson J."/>
            <person name="Pai G."/>
            <person name="Aken S.V."/>
            <person name="Utterback T."/>
            <person name="Reidmuller S."/>
            <person name="Feldblyum T."/>
            <person name="Hsiao J."/>
            <person name="Zismann V."/>
            <person name="Iobst S."/>
            <person name="de Vazeille A.R."/>
            <person name="Buell C.R."/>
            <person name="Ying K."/>
            <person name="Li Y."/>
            <person name="Lu T."/>
            <person name="Huang Y."/>
            <person name="Zhao Q."/>
            <person name="Feng Q."/>
            <person name="Zhang L."/>
            <person name="Zhu J."/>
            <person name="Weng Q."/>
            <person name="Mu J."/>
            <person name="Lu Y."/>
            <person name="Fan D."/>
            <person name="Liu Y."/>
            <person name="Guan J."/>
            <person name="Zhang Y."/>
            <person name="Yu S."/>
            <person name="Liu X."/>
            <person name="Zhang Y."/>
            <person name="Hong G."/>
            <person name="Han B."/>
            <person name="Choisne N."/>
            <person name="Demange N."/>
            <person name="Orjeda G."/>
            <person name="Samain S."/>
            <person name="Cattolico L."/>
            <person name="Pelletier E."/>
            <person name="Couloux A."/>
            <person name="Segurens B."/>
            <person name="Wincker P."/>
            <person name="D'Hont A."/>
            <person name="Scarpelli C."/>
            <person name="Weissenbach J."/>
            <person name="Salanoubat M."/>
            <person name="Quetier F."/>
            <person name="Yu Y."/>
            <person name="Kim H.R."/>
            <person name="Rambo T."/>
            <person name="Currie J."/>
            <person name="Collura K."/>
            <person name="Luo M."/>
            <person name="Yang T."/>
            <person name="Ammiraju J.S.S."/>
            <person name="Engler F."/>
            <person name="Soderlund C."/>
            <person name="Wing R.A."/>
            <person name="Palmer L.E."/>
            <person name="de la Bastide M."/>
            <person name="Spiegel L."/>
            <person name="Nascimento L."/>
            <person name="Zutavern T."/>
            <person name="O'Shaughnessy A."/>
            <person name="Dike S."/>
            <person name="Dedhia N."/>
            <person name="Preston R."/>
            <person name="Balija V."/>
            <person name="McCombie W.R."/>
            <person name="Chow T."/>
            <person name="Chen H."/>
            <person name="Chung M."/>
            <person name="Chen C."/>
            <person name="Shaw J."/>
            <person name="Wu H."/>
            <person name="Hsiao K."/>
            <person name="Chao Y."/>
            <person name="Chu M."/>
            <person name="Cheng C."/>
            <person name="Hour A."/>
            <person name="Lee P."/>
            <person name="Lin S."/>
            <person name="Lin Y."/>
            <person name="Liou J."/>
            <person name="Liu S."/>
            <person name="Hsing Y."/>
            <person name="Raghuvanshi S."/>
            <person name="Mohanty A."/>
            <person name="Bharti A.K."/>
            <person name="Gaur A."/>
            <person name="Gupta V."/>
            <person name="Kumar D."/>
            <person name="Ravi V."/>
            <person name="Vij S."/>
            <person name="Kapur A."/>
            <person name="Khurana P."/>
            <person name="Khurana P."/>
            <person name="Khurana J.P."/>
            <person name="Tyagi A.K."/>
            <person name="Gaikwad K."/>
            <person name="Singh A."/>
            <person name="Dalal V."/>
            <person name="Srivastava S."/>
            <person name="Dixit A."/>
            <person name="Pal A.K."/>
            <person name="Ghazi I.A."/>
            <person name="Yadav M."/>
            <person name="Pandit A."/>
            <person name="Bhargava A."/>
            <person name="Sureshbabu K."/>
            <person name="Batra K."/>
            <person name="Sharma T.R."/>
            <person name="Mohapatra T."/>
            <person name="Singh N.K."/>
            <person name="Messing J."/>
            <person name="Nelson A.B."/>
            <person name="Fuks G."/>
            <person name="Kavchok S."/>
            <person name="Keizer G."/>
            <person name="Linton E."/>
            <person name="Llaca V."/>
            <person name="Song R."/>
            <person name="Tanyolac B."/>
            <person name="Young S."/>
            <person name="Ho-Il K."/>
            <person name="Hahn J.H."/>
            <person name="Sangsakoo G."/>
            <person name="Vanavichit A."/>
            <person name="de Mattos Luiz.A.T."/>
            <person name="Zimmer P.D."/>
            <person name="Malone G."/>
            <person name="Dellagostin O."/>
            <person name="de Oliveira A.C."/>
            <person name="Bevan M."/>
            <person name="Bancroft I."/>
            <person name="Minx P."/>
            <person name="Cordum H."/>
            <person name="Wilson R."/>
            <person name="Cheng Z."/>
            <person name="Jin W."/>
            <person name="Jiang J."/>
            <person name="Leong S.A."/>
            <person name="Iwama H."/>
            <person name="Gojobori T."/>
            <person name="Itoh T."/>
            <person name="Niimura Y."/>
            <person name="Fujii Y."/>
            <person name="Habara T."/>
            <person name="Sakai H."/>
            <person name="Sato Y."/>
            <person name="Wilson G."/>
            <person name="Kumar K."/>
            <person name="McCouch S."/>
            <person name="Juretic N."/>
            <person name="Hoen D."/>
            <person name="Wright S."/>
            <person name="Bruskiewich R."/>
            <person name="Bureau T."/>
            <person name="Miyao A."/>
            <person name="Hirochika H."/>
            <person name="Nishikawa T."/>
            <person name="Kadowaki K."/>
            <person name="Sugiura M."/>
            <person name="Burr B."/>
            <person name="Sasaki T."/>
        </authorList>
    </citation>
    <scope>NUCLEOTIDE SEQUENCE [LARGE SCALE GENOMIC DNA]</scope>
    <source>
        <strain evidence="3">cv. Nipponbare</strain>
    </source>
</reference>
<dbReference type="Proteomes" id="UP000000763">
    <property type="component" value="Chromosome 3"/>
</dbReference>
<evidence type="ECO:0000313" key="2">
    <source>
        <dbReference type="EMBL" id="AAR10873.1"/>
    </source>
</evidence>
<sequence length="203" mass="21844">MRGGNFPIGGGALTSTCPNGTGVGWKFSPTSERVRGPAKLREQGRVRDFTRGHWQPAVPRCRSTMYPDREDLSDLEGCHHLYTYLKYTVGYAAITGYDGWEKGKCPNYPATAIRESSGASMPNPKSNGGDDVGGIELAFNNCQQQLQPAVLKSSREDVTQRQLSPSPPSPLLAAVSGPPLPPLANAIPATVASSRRYVVVIRS</sequence>
<evidence type="ECO:0000313" key="3">
    <source>
        <dbReference type="Proteomes" id="UP000000763"/>
    </source>
</evidence>
<name>Q75G77_ORYSJ</name>
<evidence type="ECO:0000256" key="1">
    <source>
        <dbReference type="SAM" id="MobiDB-lite"/>
    </source>
</evidence>
<organism evidence="2 3">
    <name type="scientific">Oryza sativa subsp. japonica</name>
    <name type="common">Rice</name>
    <dbReference type="NCBI Taxonomy" id="39947"/>
    <lineage>
        <taxon>Eukaryota</taxon>
        <taxon>Viridiplantae</taxon>
        <taxon>Streptophyta</taxon>
        <taxon>Embryophyta</taxon>
        <taxon>Tracheophyta</taxon>
        <taxon>Spermatophyta</taxon>
        <taxon>Magnoliopsida</taxon>
        <taxon>Liliopsida</taxon>
        <taxon>Poales</taxon>
        <taxon>Poaceae</taxon>
        <taxon>BOP clade</taxon>
        <taxon>Oryzoideae</taxon>
        <taxon>Oryzeae</taxon>
        <taxon>Oryzinae</taxon>
        <taxon>Oryza</taxon>
        <taxon>Oryza sativa</taxon>
    </lineage>
</organism>
<proteinExistence type="predicted"/>
<protein>
    <submittedName>
        <fullName evidence="2">Uncharacterized protein</fullName>
    </submittedName>
</protein>
<dbReference type="AlphaFoldDB" id="Q75G77"/>
<reference evidence="3" key="2">
    <citation type="journal article" date="2008" name="Nucleic Acids Res.">
        <title>The rice annotation project database (RAP-DB): 2008 update.</title>
        <authorList>
            <consortium name="The rice annotation project (RAP)"/>
        </authorList>
    </citation>
    <scope>GENOME REANNOTATION</scope>
    <source>
        <strain evidence="3">cv. Nipponbare</strain>
    </source>
</reference>